<evidence type="ECO:0000313" key="3">
    <source>
        <dbReference type="Proteomes" id="UP000019376"/>
    </source>
</evidence>
<keyword evidence="3" id="KW-1185">Reference proteome</keyword>
<feature type="transmembrane region" description="Helical" evidence="1">
    <location>
        <begin position="155"/>
        <end position="178"/>
    </location>
</feature>
<dbReference type="PhylomeDB" id="S8AIR3"/>
<keyword evidence="1" id="KW-0812">Transmembrane</keyword>
<dbReference type="HOGENOM" id="CLU_038717_0_0_1"/>
<feature type="transmembrane region" description="Helical" evidence="1">
    <location>
        <begin position="50"/>
        <end position="70"/>
    </location>
</feature>
<feature type="transmembrane region" description="Helical" evidence="1">
    <location>
        <begin position="230"/>
        <end position="260"/>
    </location>
</feature>
<dbReference type="STRING" id="933388.S8AIR3"/>
<dbReference type="EMBL" id="KB644408">
    <property type="protein sequence ID" value="EPS25668.1"/>
    <property type="molecule type" value="Genomic_DNA"/>
</dbReference>
<protein>
    <submittedName>
        <fullName evidence="2">Uncharacterized protein</fullName>
    </submittedName>
</protein>
<evidence type="ECO:0000313" key="2">
    <source>
        <dbReference type="EMBL" id="EPS25668.1"/>
    </source>
</evidence>
<sequence length="379" mass="41404">MRYVLFSLSAFVLYAIFYFAQFNGLNELVGRAVASGKLPGTDASIRVQFTGLKPIDHLLAVLTAFFYPFVDGQSPAILLHGIGFSGTFGAAWTLVVLESWRRGNAGTVAAYPAIFGLLAQLLTFAFATPLFLGLHLGCSVTARRPSAENIQAPRVVLVVLPVIFLVGYMVPTLAMVLPAPSMISIDMKQLAIVIWQPWPVYVSILTTAAYYVLFPFFPKSHRASMSSLRWVYASAFASAVVPHLITLVVSIASVVAPAIFNQHYVNELHPAKVYVLPFPWSGIKVQTVAEGVHYFLRWDYLIGSVGVLLWAVALYTVAHKQILSTFSVLMLVVKVALLTVIAGPVGAAIELMWERDELVFKETSSAGTSSRSVANKKYI</sequence>
<accession>S8AIR3</accession>
<gene>
    <name evidence="2" type="ORF">PDE_00602</name>
</gene>
<proteinExistence type="predicted"/>
<dbReference type="OrthoDB" id="72269at2759"/>
<keyword evidence="1" id="KW-1133">Transmembrane helix</keyword>
<dbReference type="eggNOG" id="ENOG502SHVK">
    <property type="taxonomic scope" value="Eukaryota"/>
</dbReference>
<dbReference type="AlphaFoldDB" id="S8AIR3"/>
<feature type="transmembrane region" description="Helical" evidence="1">
    <location>
        <begin position="325"/>
        <end position="349"/>
    </location>
</feature>
<evidence type="ECO:0000256" key="1">
    <source>
        <dbReference type="SAM" id="Phobius"/>
    </source>
</evidence>
<dbReference type="Proteomes" id="UP000019376">
    <property type="component" value="Unassembled WGS sequence"/>
</dbReference>
<reference evidence="2 3" key="1">
    <citation type="journal article" date="2013" name="PLoS ONE">
        <title>Genomic and secretomic analyses reveal unique features of the lignocellulolytic enzyme system of Penicillium decumbens.</title>
        <authorList>
            <person name="Liu G."/>
            <person name="Zhang L."/>
            <person name="Wei X."/>
            <person name="Zou G."/>
            <person name="Qin Y."/>
            <person name="Ma L."/>
            <person name="Li J."/>
            <person name="Zheng H."/>
            <person name="Wang S."/>
            <person name="Wang C."/>
            <person name="Xun L."/>
            <person name="Zhao G.-P."/>
            <person name="Zhou Z."/>
            <person name="Qu Y."/>
        </authorList>
    </citation>
    <scope>NUCLEOTIDE SEQUENCE [LARGE SCALE GENOMIC DNA]</scope>
    <source>
        <strain evidence="3">114-2 / CGMCC 5302</strain>
    </source>
</reference>
<feature type="transmembrane region" description="Helical" evidence="1">
    <location>
        <begin position="109"/>
        <end position="134"/>
    </location>
</feature>
<keyword evidence="1" id="KW-0472">Membrane</keyword>
<name>S8AIR3_PENO1</name>
<feature type="transmembrane region" description="Helical" evidence="1">
    <location>
        <begin position="77"/>
        <end position="97"/>
    </location>
</feature>
<feature type="transmembrane region" description="Helical" evidence="1">
    <location>
        <begin position="198"/>
        <end position="218"/>
    </location>
</feature>
<organism evidence="2 3">
    <name type="scientific">Penicillium oxalicum (strain 114-2 / CGMCC 5302)</name>
    <name type="common">Penicillium decumbens</name>
    <dbReference type="NCBI Taxonomy" id="933388"/>
    <lineage>
        <taxon>Eukaryota</taxon>
        <taxon>Fungi</taxon>
        <taxon>Dikarya</taxon>
        <taxon>Ascomycota</taxon>
        <taxon>Pezizomycotina</taxon>
        <taxon>Eurotiomycetes</taxon>
        <taxon>Eurotiomycetidae</taxon>
        <taxon>Eurotiales</taxon>
        <taxon>Aspergillaceae</taxon>
        <taxon>Penicillium</taxon>
    </lineage>
</organism>
<feature type="transmembrane region" description="Helical" evidence="1">
    <location>
        <begin position="300"/>
        <end position="318"/>
    </location>
</feature>